<dbReference type="PANTHER" id="PTHR42997">
    <property type="entry name" value="HIT FAMILY HYDROLASE"/>
    <property type="match status" value="1"/>
</dbReference>
<dbReference type="SUPFAM" id="SSF54197">
    <property type="entry name" value="HIT-like"/>
    <property type="match status" value="1"/>
</dbReference>
<organism evidence="4">
    <name type="scientific">Caldiarchaeum subterraneum</name>
    <dbReference type="NCBI Taxonomy" id="311458"/>
    <lineage>
        <taxon>Archaea</taxon>
        <taxon>Nitrososphaerota</taxon>
        <taxon>Candidatus Caldarchaeales</taxon>
        <taxon>Candidatus Caldarchaeaceae</taxon>
        <taxon>Candidatus Caldarchaeum</taxon>
    </lineage>
</organism>
<protein>
    <submittedName>
        <fullName evidence="4">HIT domain-containing protein</fullName>
    </submittedName>
</protein>
<evidence type="ECO:0000256" key="1">
    <source>
        <dbReference type="ARBA" id="ARBA00022741"/>
    </source>
</evidence>
<dbReference type="Gene3D" id="3.30.428.10">
    <property type="entry name" value="HIT-like"/>
    <property type="match status" value="1"/>
</dbReference>
<dbReference type="InterPro" id="IPR039383">
    <property type="entry name" value="FHIT"/>
</dbReference>
<reference evidence="4" key="1">
    <citation type="journal article" date="2020" name="mSystems">
        <title>Genome- and Community-Level Interaction Insights into Carbon Utilization and Element Cycling Functions of Hydrothermarchaeota in Hydrothermal Sediment.</title>
        <authorList>
            <person name="Zhou Z."/>
            <person name="Liu Y."/>
            <person name="Xu W."/>
            <person name="Pan J."/>
            <person name="Luo Z.H."/>
            <person name="Li M."/>
        </authorList>
    </citation>
    <scope>NUCLEOTIDE SEQUENCE [LARGE SCALE GENOMIC DNA]</scope>
    <source>
        <strain evidence="4">SpSt-1056</strain>
    </source>
</reference>
<dbReference type="Pfam" id="PF01230">
    <property type="entry name" value="HIT"/>
    <property type="match status" value="1"/>
</dbReference>
<sequence length="163" mass="18687">MDRLWAPWRMSYIKSAKKEHGCIFCEAVRTVDDRSKYVVHRGSSALIMMNLYPYNNGHLMVSPFRHIPSIEDMSDNEMLEVMKLLKLAIELTKRVLNPEGYNIGVNLGRSAGAGIEDHIHFHVVPRWSGDTNFMTTVSETRVLPETIDQTYNRLLEVKSYSGV</sequence>
<accession>A0A7C5L7R1</accession>
<dbReference type="PANTHER" id="PTHR42997:SF1">
    <property type="entry name" value="AP-4-A PHOSPHORYLASE"/>
    <property type="match status" value="1"/>
</dbReference>
<evidence type="ECO:0000256" key="2">
    <source>
        <dbReference type="PROSITE-ProRule" id="PRU00464"/>
    </source>
</evidence>
<feature type="short sequence motif" description="Histidine triad motif" evidence="2">
    <location>
        <begin position="118"/>
        <end position="122"/>
    </location>
</feature>
<dbReference type="AlphaFoldDB" id="A0A7C5L7R1"/>
<dbReference type="GO" id="GO:0000166">
    <property type="term" value="F:nucleotide binding"/>
    <property type="evidence" value="ECO:0007669"/>
    <property type="project" value="UniProtKB-KW"/>
</dbReference>
<dbReference type="EMBL" id="DRWN01000031">
    <property type="protein sequence ID" value="HHK68382.1"/>
    <property type="molecule type" value="Genomic_DNA"/>
</dbReference>
<evidence type="ECO:0000259" key="3">
    <source>
        <dbReference type="PROSITE" id="PS51084"/>
    </source>
</evidence>
<evidence type="ECO:0000313" key="4">
    <source>
        <dbReference type="EMBL" id="HHK68382.1"/>
    </source>
</evidence>
<dbReference type="PROSITE" id="PS51084">
    <property type="entry name" value="HIT_2"/>
    <property type="match status" value="1"/>
</dbReference>
<comment type="caution">
    <text evidence="4">The sequence shown here is derived from an EMBL/GenBank/DDBJ whole genome shotgun (WGS) entry which is preliminary data.</text>
</comment>
<name>A0A7C5L7R1_CALS0</name>
<dbReference type="GO" id="GO:0003824">
    <property type="term" value="F:catalytic activity"/>
    <property type="evidence" value="ECO:0007669"/>
    <property type="project" value="InterPro"/>
</dbReference>
<dbReference type="InterPro" id="IPR036265">
    <property type="entry name" value="HIT-like_sf"/>
</dbReference>
<dbReference type="InterPro" id="IPR052908">
    <property type="entry name" value="AP-4-A_phosphorylase"/>
</dbReference>
<proteinExistence type="predicted"/>
<dbReference type="InterPro" id="IPR011146">
    <property type="entry name" value="HIT-like"/>
</dbReference>
<gene>
    <name evidence="4" type="ORF">ENM11_04415</name>
</gene>
<keyword evidence="1" id="KW-0547">Nucleotide-binding</keyword>
<dbReference type="CDD" id="cd01275">
    <property type="entry name" value="FHIT"/>
    <property type="match status" value="1"/>
</dbReference>
<feature type="domain" description="HIT" evidence="3">
    <location>
        <begin position="23"/>
        <end position="133"/>
    </location>
</feature>